<evidence type="ECO:0000313" key="1">
    <source>
        <dbReference type="EMBL" id="WMV08126.1"/>
    </source>
</evidence>
<reference evidence="1" key="1">
    <citation type="submission" date="2023-08" db="EMBL/GenBank/DDBJ databases">
        <title>A de novo genome assembly of Solanum verrucosum Schlechtendal, a Mexican diploid species geographically isolated from the other diploid A-genome species in potato relatives.</title>
        <authorList>
            <person name="Hosaka K."/>
        </authorList>
    </citation>
    <scope>NUCLEOTIDE SEQUENCE</scope>
    <source>
        <tissue evidence="1">Young leaves</tissue>
    </source>
</reference>
<sequence length="187" mass="21467">MEVKRLRIKEVVFVKVLWRNHLVEGSTWEFEVDMNSRYPHLFLSTPLKHEEVGKAQRERTKAVHSPLGNALVTKTTTTARGVFRSSLGSKLPKSAQNGPSFTSHFMARGEDHGSWECLWRRFRGVREASKWPSHCLKVYERNHGSWSCLGRVSLRHKLPRYCPKTTGGTMARGHHHGSWGLSWHLGN</sequence>
<keyword evidence="2" id="KW-1185">Reference proteome</keyword>
<dbReference type="Proteomes" id="UP001234989">
    <property type="component" value="Chromosome 1"/>
</dbReference>
<dbReference type="AlphaFoldDB" id="A0AAF0PSX5"/>
<organism evidence="1 2">
    <name type="scientific">Solanum verrucosum</name>
    <dbReference type="NCBI Taxonomy" id="315347"/>
    <lineage>
        <taxon>Eukaryota</taxon>
        <taxon>Viridiplantae</taxon>
        <taxon>Streptophyta</taxon>
        <taxon>Embryophyta</taxon>
        <taxon>Tracheophyta</taxon>
        <taxon>Spermatophyta</taxon>
        <taxon>Magnoliopsida</taxon>
        <taxon>eudicotyledons</taxon>
        <taxon>Gunneridae</taxon>
        <taxon>Pentapetalae</taxon>
        <taxon>asterids</taxon>
        <taxon>lamiids</taxon>
        <taxon>Solanales</taxon>
        <taxon>Solanaceae</taxon>
        <taxon>Solanoideae</taxon>
        <taxon>Solaneae</taxon>
        <taxon>Solanum</taxon>
    </lineage>
</organism>
<gene>
    <name evidence="1" type="ORF">MTR67_001511</name>
</gene>
<proteinExistence type="predicted"/>
<protein>
    <submittedName>
        <fullName evidence="1">Uncharacterized protein</fullName>
    </submittedName>
</protein>
<evidence type="ECO:0000313" key="2">
    <source>
        <dbReference type="Proteomes" id="UP001234989"/>
    </source>
</evidence>
<dbReference type="EMBL" id="CP133612">
    <property type="protein sequence ID" value="WMV08126.1"/>
    <property type="molecule type" value="Genomic_DNA"/>
</dbReference>
<name>A0AAF0PSX5_SOLVR</name>
<accession>A0AAF0PSX5</accession>